<feature type="compositionally biased region" description="Low complexity" evidence="2">
    <location>
        <begin position="892"/>
        <end position="906"/>
    </location>
</feature>
<accession>A0ABM1MP18</accession>
<keyword evidence="3" id="KW-0472">Membrane</keyword>
<feature type="compositionally biased region" description="Basic and acidic residues" evidence="2">
    <location>
        <begin position="163"/>
        <end position="211"/>
    </location>
</feature>
<feature type="coiled-coil region" evidence="1">
    <location>
        <begin position="330"/>
        <end position="706"/>
    </location>
</feature>
<feature type="region of interest" description="Disordered" evidence="2">
    <location>
        <begin position="250"/>
        <end position="275"/>
    </location>
</feature>
<protein>
    <submittedName>
        <fullName evidence="5">Ribosome-binding protein 1 isoform X1</fullName>
    </submittedName>
</protein>
<keyword evidence="1" id="KW-0175">Coiled coil</keyword>
<feature type="compositionally biased region" description="Polar residues" evidence="2">
    <location>
        <begin position="868"/>
        <end position="887"/>
    </location>
</feature>
<dbReference type="InterPro" id="IPR040248">
    <property type="entry name" value="RRBP1"/>
</dbReference>
<reference evidence="5" key="1">
    <citation type="submission" date="2025-08" db="UniProtKB">
        <authorList>
            <consortium name="RefSeq"/>
        </authorList>
    </citation>
    <scope>IDENTIFICATION</scope>
    <source>
        <tissue evidence="5">Whole Larva</tissue>
    </source>
</reference>
<dbReference type="RefSeq" id="XP_017776318.1">
    <property type="nucleotide sequence ID" value="XM_017920829.1"/>
</dbReference>
<feature type="region of interest" description="Disordered" evidence="2">
    <location>
        <begin position="54"/>
        <end position="108"/>
    </location>
</feature>
<keyword evidence="4" id="KW-1185">Reference proteome</keyword>
<evidence type="ECO:0000256" key="2">
    <source>
        <dbReference type="SAM" id="MobiDB-lite"/>
    </source>
</evidence>
<feature type="region of interest" description="Disordered" evidence="2">
    <location>
        <begin position="124"/>
        <end position="232"/>
    </location>
</feature>
<feature type="compositionally biased region" description="Polar residues" evidence="2">
    <location>
        <begin position="144"/>
        <end position="153"/>
    </location>
</feature>
<organism evidence="4 5">
    <name type="scientific">Nicrophorus vespilloides</name>
    <name type="common">Boreal carrion beetle</name>
    <dbReference type="NCBI Taxonomy" id="110193"/>
    <lineage>
        <taxon>Eukaryota</taxon>
        <taxon>Metazoa</taxon>
        <taxon>Ecdysozoa</taxon>
        <taxon>Arthropoda</taxon>
        <taxon>Hexapoda</taxon>
        <taxon>Insecta</taxon>
        <taxon>Pterygota</taxon>
        <taxon>Neoptera</taxon>
        <taxon>Endopterygota</taxon>
        <taxon>Coleoptera</taxon>
        <taxon>Polyphaga</taxon>
        <taxon>Staphyliniformia</taxon>
        <taxon>Silphidae</taxon>
        <taxon>Nicrophorinae</taxon>
        <taxon>Nicrophorus</taxon>
    </lineage>
</organism>
<dbReference type="PANTHER" id="PTHR18939:SF4">
    <property type="entry name" value="RIBOSOME-BINDING PROTEIN 1"/>
    <property type="match status" value="1"/>
</dbReference>
<feature type="compositionally biased region" description="Basic residues" evidence="2">
    <location>
        <begin position="63"/>
        <end position="79"/>
    </location>
</feature>
<keyword evidence="3" id="KW-0812">Transmembrane</keyword>
<name>A0ABM1MP18_NICVS</name>
<dbReference type="PANTHER" id="PTHR18939">
    <property type="entry name" value="RIBOSOME BINDING PROTEIN-1"/>
    <property type="match status" value="1"/>
</dbReference>
<feature type="transmembrane region" description="Helical" evidence="3">
    <location>
        <begin position="12"/>
        <end position="34"/>
    </location>
</feature>
<feature type="compositionally biased region" description="Basic and acidic residues" evidence="2">
    <location>
        <begin position="80"/>
        <end position="89"/>
    </location>
</feature>
<keyword evidence="3" id="KW-1133">Transmembrane helix</keyword>
<feature type="coiled-coil region" evidence="1">
    <location>
        <begin position="824"/>
        <end position="851"/>
    </location>
</feature>
<evidence type="ECO:0000256" key="1">
    <source>
        <dbReference type="SAM" id="Coils"/>
    </source>
</evidence>
<sequence>MPLLNHVLLKMFDLESMCLIGGVFVISAGTLFIIDYLFKNKSYEEAVAEQRQQNSALYNSQRPKPKEKKQKKNNKKVKEKRSSKDKETDSVDDSENQTSDAGESSKSHHVEFTEVTVIEDVAKESCSAKRKQKKDVVRPILVNRDSSAENIQCNVEPVSPANHFEELHPKDEFELLNSHKDDSPKESPKGKGKKQNIENEPPKQQKSEMQKNKKSSKSQSNEGKKTVDVVDKPITPEPVFILPVEVTASATVSANPPPPKDKKKKKSEISTLQQLAGDKSQEVNISILMPLVRNAEMSRDEVQILIDMLLNKQQDAPVADEWSEGKADPIQKLKRQLAEKEKLVVELEESLTGSQNKLREIRADFNADRAILQQNVRDHLENINKCNAERQAIENKNQILSKQCKHFSDEHIKIMDQFNNLQLKHQQLEVHLAQKQETELNQLQLLEQKLKEDLAEREHKIADLLRINEELESNLHLEMQNKVKSRQIADEAMCMKQQLEVIHEQKEEEIKSYKSDIMHLKSEQVALSEVNNQLKNEIANLQTESAQFADRIDNVEKAKASLVEETSQWHDENAKLQEENAALSSEKATLQQEKSAEEEEKLKLAKEMDEIKGLKLKLETDISKLVEENKKLQSNIVVLIEDKEALEAKSTGTLETNEKQMVQLQAELTDANLNFQKMKEQLHKQLEEQRNKNNDLRQKNWKVMEALNAAESRSKAQEKQPIINLDLMITNARAEEQQAGKDFVQRLFPSIQVPSSLPHDKWEEQVVKSVEDQLQKLKAAAAVGKVDHSADLARMTSKISDYKKIIDETEGMLSKLHNHIETEEIRWRKELRSKDEQIERLEAEAQLSKQVESEMDVSLNKSIEVKKNVSTKSQNHSNPTNGPTPSAISHDLTLSTASSATSSITEESVKKNKKKKKKNNGK</sequence>
<evidence type="ECO:0000313" key="4">
    <source>
        <dbReference type="Proteomes" id="UP000695000"/>
    </source>
</evidence>
<feature type="region of interest" description="Disordered" evidence="2">
    <location>
        <begin position="866"/>
        <end position="922"/>
    </location>
</feature>
<gene>
    <name evidence="5" type="primary">LOC108562474</name>
</gene>
<proteinExistence type="predicted"/>
<evidence type="ECO:0000313" key="5">
    <source>
        <dbReference type="RefSeq" id="XP_017776318.1"/>
    </source>
</evidence>
<feature type="compositionally biased region" description="Basic residues" evidence="2">
    <location>
        <begin position="911"/>
        <end position="922"/>
    </location>
</feature>
<dbReference type="Proteomes" id="UP000695000">
    <property type="component" value="Unplaced"/>
</dbReference>
<dbReference type="GeneID" id="108562474"/>
<feature type="compositionally biased region" description="Basic and acidic residues" evidence="2">
    <location>
        <begin position="222"/>
        <end position="231"/>
    </location>
</feature>
<evidence type="ECO:0000256" key="3">
    <source>
        <dbReference type="SAM" id="Phobius"/>
    </source>
</evidence>